<keyword evidence="6" id="KW-1185">Reference proteome</keyword>
<protein>
    <submittedName>
        <fullName evidence="5">AraC family transcriptional regulator</fullName>
    </submittedName>
</protein>
<dbReference type="GO" id="GO:0043565">
    <property type="term" value="F:sequence-specific DNA binding"/>
    <property type="evidence" value="ECO:0007669"/>
    <property type="project" value="InterPro"/>
</dbReference>
<dbReference type="InterPro" id="IPR009057">
    <property type="entry name" value="Homeodomain-like_sf"/>
</dbReference>
<dbReference type="InterPro" id="IPR013096">
    <property type="entry name" value="Cupin_2"/>
</dbReference>
<dbReference type="PANTHER" id="PTHR43280">
    <property type="entry name" value="ARAC-FAMILY TRANSCRIPTIONAL REGULATOR"/>
    <property type="match status" value="1"/>
</dbReference>
<dbReference type="Pfam" id="PF12833">
    <property type="entry name" value="HTH_18"/>
    <property type="match status" value="1"/>
</dbReference>
<evidence type="ECO:0000313" key="6">
    <source>
        <dbReference type="Proteomes" id="UP000574276"/>
    </source>
</evidence>
<accession>A0A839K1E4</accession>
<dbReference type="InterPro" id="IPR018060">
    <property type="entry name" value="HTH_AraC"/>
</dbReference>
<dbReference type="PROSITE" id="PS01124">
    <property type="entry name" value="HTH_ARAC_FAMILY_2"/>
    <property type="match status" value="1"/>
</dbReference>
<dbReference type="SUPFAM" id="SSF46689">
    <property type="entry name" value="Homeodomain-like"/>
    <property type="match status" value="1"/>
</dbReference>
<name>A0A839K1E4_9FIRM</name>
<evidence type="ECO:0000256" key="1">
    <source>
        <dbReference type="ARBA" id="ARBA00023015"/>
    </source>
</evidence>
<feature type="domain" description="HTH araC/xylS-type" evidence="4">
    <location>
        <begin position="194"/>
        <end position="292"/>
    </location>
</feature>
<keyword evidence="3" id="KW-0804">Transcription</keyword>
<dbReference type="InterPro" id="IPR011051">
    <property type="entry name" value="RmlC_Cupin_sf"/>
</dbReference>
<dbReference type="AlphaFoldDB" id="A0A839K1E4"/>
<keyword evidence="2" id="KW-0238">DNA-binding</keyword>
<dbReference type="PANTHER" id="PTHR43280:SF28">
    <property type="entry name" value="HTH-TYPE TRANSCRIPTIONAL ACTIVATOR RHAS"/>
    <property type="match status" value="1"/>
</dbReference>
<dbReference type="EMBL" id="JACEGA010000001">
    <property type="protein sequence ID" value="MBB2183460.1"/>
    <property type="molecule type" value="Genomic_DNA"/>
</dbReference>
<dbReference type="Pfam" id="PF07883">
    <property type="entry name" value="Cupin_2"/>
    <property type="match status" value="1"/>
</dbReference>
<dbReference type="Proteomes" id="UP000574276">
    <property type="component" value="Unassembled WGS sequence"/>
</dbReference>
<gene>
    <name evidence="5" type="ORF">H0486_11275</name>
</gene>
<organism evidence="5 6">
    <name type="scientific">Variimorphobacter saccharofermentans</name>
    <dbReference type="NCBI Taxonomy" id="2755051"/>
    <lineage>
        <taxon>Bacteria</taxon>
        <taxon>Bacillati</taxon>
        <taxon>Bacillota</taxon>
        <taxon>Clostridia</taxon>
        <taxon>Lachnospirales</taxon>
        <taxon>Lachnospiraceae</taxon>
        <taxon>Variimorphobacter</taxon>
    </lineage>
</organism>
<proteinExistence type="predicted"/>
<dbReference type="SUPFAM" id="SSF51182">
    <property type="entry name" value="RmlC-like cupins"/>
    <property type="match status" value="1"/>
</dbReference>
<evidence type="ECO:0000313" key="5">
    <source>
        <dbReference type="EMBL" id="MBB2183460.1"/>
    </source>
</evidence>
<dbReference type="SMART" id="SM00342">
    <property type="entry name" value="HTH_ARAC"/>
    <property type="match status" value="1"/>
</dbReference>
<evidence type="ECO:0000256" key="2">
    <source>
        <dbReference type="ARBA" id="ARBA00023125"/>
    </source>
</evidence>
<dbReference type="InterPro" id="IPR014710">
    <property type="entry name" value="RmlC-like_jellyroll"/>
</dbReference>
<comment type="caution">
    <text evidence="5">The sequence shown here is derived from an EMBL/GenBank/DDBJ whole genome shotgun (WGS) entry which is preliminary data.</text>
</comment>
<dbReference type="Gene3D" id="1.10.10.60">
    <property type="entry name" value="Homeodomain-like"/>
    <property type="match status" value="2"/>
</dbReference>
<sequence>MTNSSDIITTRSDGSQIVEYNNPTFECFAVKSYYSANKTYHVTEHWHEDLEFLYIIDGELNYNVNEKSMILHAGEGVCVNSKRIHSNHSIPGKPCAYYCSIIHPSLLCSTKYIEQTYLAPLLGPNSFDYLPLSRNDWTYIIIDEMERLFEDSNPKTIELEILEASFRIWKAIYKHVEIPPNIVESSSLKIGSFKSMIMFIQEHYMEKISLEEIASAGNVGKTLCAKLFKKYASKTPGEYLIYYRIQKSIELLTKTDLSTTEISYATGFSSASHYTKTFHEMMGCTPSKFRSDNFNNAYDYYLIPQRDSSGR</sequence>
<evidence type="ECO:0000256" key="3">
    <source>
        <dbReference type="ARBA" id="ARBA00023163"/>
    </source>
</evidence>
<evidence type="ECO:0000259" key="4">
    <source>
        <dbReference type="PROSITE" id="PS01124"/>
    </source>
</evidence>
<dbReference type="RefSeq" id="WP_228353115.1">
    <property type="nucleotide sequence ID" value="NZ_JACEGA010000001.1"/>
</dbReference>
<dbReference type="GO" id="GO:0003700">
    <property type="term" value="F:DNA-binding transcription factor activity"/>
    <property type="evidence" value="ECO:0007669"/>
    <property type="project" value="InterPro"/>
</dbReference>
<keyword evidence="1" id="KW-0805">Transcription regulation</keyword>
<reference evidence="5 6" key="1">
    <citation type="submission" date="2020-07" db="EMBL/GenBank/DDBJ databases">
        <title>Characterization and genome sequencing of isolate MD1, a novel member within the family Lachnospiraceae.</title>
        <authorList>
            <person name="Rettenmaier R."/>
            <person name="Di Bello L."/>
            <person name="Zinser C."/>
            <person name="Scheitz K."/>
            <person name="Liebl W."/>
            <person name="Zverlov V."/>
        </authorList>
    </citation>
    <scope>NUCLEOTIDE SEQUENCE [LARGE SCALE GENOMIC DNA]</scope>
    <source>
        <strain evidence="5 6">MD1</strain>
    </source>
</reference>
<dbReference type="Gene3D" id="2.60.120.10">
    <property type="entry name" value="Jelly Rolls"/>
    <property type="match status" value="1"/>
</dbReference>